<dbReference type="Pfam" id="PF01794">
    <property type="entry name" value="Ferric_reduct"/>
    <property type="match status" value="1"/>
</dbReference>
<protein>
    <submittedName>
        <fullName evidence="10">(rape) hypothetical protein</fullName>
    </submittedName>
</protein>
<dbReference type="PANTHER" id="PTHR11972">
    <property type="entry name" value="NADPH OXIDASE"/>
    <property type="match status" value="1"/>
</dbReference>
<sequence length="460" mass="52052">MGLGEMSKDVTMKVTIKLLAMAILGGTMVIWIMMPTSTYKKIWLTSMRAKLGKTTTFGKPGVNLLVYMFPMILLAFLGCIYLHLKKKTSVDQFHSVLERKKRDKFGALRKPLLVKGPLGIVTVTEVMFLTMFMTLLLWSLTNYFYYTFVTITPQSAAVHGDKIKLKRWEARLDSISVRLGVAGNICLAFLFYPVARGSSLLAAVGLTSESSIKYHIWLGHLVMTLVTSHGVCYVIYWISTNQVYQMLEWDRTAISNLAGEIALVAGLLMWATTFSAIRRRIFEVFYYTHHLYIIFMLFFVFHVGISYSLISLPGFYIFIVDRFLRLIQSHNNVKLVSARVLPCDTVELTFSKNPMLMYSPTSILFVNIPSISKLQWHPFTITSSSKLEPEKLSVMIKGQGKWSTKLYQMLSSSDQIDRLTVSVEGPYGPTSTDFLRYSTLGLHDSLVMVSGGSGLHRSYP</sequence>
<evidence type="ECO:0000256" key="2">
    <source>
        <dbReference type="ARBA" id="ARBA00022630"/>
    </source>
</evidence>
<dbReference type="InterPro" id="IPR013112">
    <property type="entry name" value="FAD-bd_8"/>
</dbReference>
<evidence type="ECO:0000256" key="7">
    <source>
        <dbReference type="ARBA" id="ARBA00023136"/>
    </source>
</evidence>
<dbReference type="GO" id="GO:0016491">
    <property type="term" value="F:oxidoreductase activity"/>
    <property type="evidence" value="ECO:0007669"/>
    <property type="project" value="UniProtKB-KW"/>
</dbReference>
<feature type="transmembrane region" description="Helical" evidence="8">
    <location>
        <begin position="64"/>
        <end position="84"/>
    </location>
</feature>
<feature type="transmembrane region" description="Helical" evidence="8">
    <location>
        <begin position="214"/>
        <end position="236"/>
    </location>
</feature>
<keyword evidence="6" id="KW-0560">Oxidoreductase</keyword>
<evidence type="ECO:0000313" key="10">
    <source>
        <dbReference type="EMBL" id="CAF2052437.1"/>
    </source>
</evidence>
<feature type="transmembrane region" description="Helical" evidence="8">
    <location>
        <begin position="257"/>
        <end position="277"/>
    </location>
</feature>
<dbReference type="EMBL" id="HG994363">
    <property type="protein sequence ID" value="CAF2052437.1"/>
    <property type="molecule type" value="Genomic_DNA"/>
</dbReference>
<dbReference type="InterPro" id="IPR017927">
    <property type="entry name" value="FAD-bd_FR_type"/>
</dbReference>
<comment type="subcellular location">
    <subcellularLocation>
        <location evidence="1">Membrane</location>
        <topology evidence="1">Multi-pass membrane protein</topology>
    </subcellularLocation>
</comment>
<dbReference type="InterPro" id="IPR013130">
    <property type="entry name" value="Fe3_Rdtase_TM_dom"/>
</dbReference>
<feature type="domain" description="FAD-binding FR-type" evidence="9">
    <location>
        <begin position="328"/>
        <end position="433"/>
    </location>
</feature>
<gene>
    <name evidence="10" type="ORF">DARMORV10_A09P69160.1</name>
</gene>
<feature type="transmembrane region" description="Helical" evidence="8">
    <location>
        <begin position="112"/>
        <end position="137"/>
    </location>
</feature>
<dbReference type="InterPro" id="IPR000778">
    <property type="entry name" value="Cyt_b245_heavy_chain"/>
</dbReference>
<name>A0A816PTR4_BRANA</name>
<evidence type="ECO:0000256" key="4">
    <source>
        <dbReference type="ARBA" id="ARBA00022827"/>
    </source>
</evidence>
<evidence type="ECO:0000256" key="8">
    <source>
        <dbReference type="SAM" id="Phobius"/>
    </source>
</evidence>
<dbReference type="SFLD" id="SFLDG01168">
    <property type="entry name" value="Ferric_reductase_subgroup_(FRE"/>
    <property type="match status" value="1"/>
</dbReference>
<dbReference type="Gene3D" id="2.40.30.10">
    <property type="entry name" value="Translation factors"/>
    <property type="match status" value="1"/>
</dbReference>
<dbReference type="InterPro" id="IPR017938">
    <property type="entry name" value="Riboflavin_synthase-like_b-brl"/>
</dbReference>
<evidence type="ECO:0000256" key="1">
    <source>
        <dbReference type="ARBA" id="ARBA00004141"/>
    </source>
</evidence>
<dbReference type="Proteomes" id="UP001295469">
    <property type="component" value="Chromosome A09"/>
</dbReference>
<feature type="transmembrane region" description="Helical" evidence="8">
    <location>
        <begin position="175"/>
        <end position="194"/>
    </location>
</feature>
<reference evidence="10" key="1">
    <citation type="submission" date="2021-01" db="EMBL/GenBank/DDBJ databases">
        <authorList>
            <consortium name="Genoscope - CEA"/>
            <person name="William W."/>
        </authorList>
    </citation>
    <scope>NUCLEOTIDE SEQUENCE</scope>
</reference>
<proteinExistence type="predicted"/>
<evidence type="ECO:0000259" key="9">
    <source>
        <dbReference type="PROSITE" id="PS51384"/>
    </source>
</evidence>
<organism evidence="10">
    <name type="scientific">Brassica napus</name>
    <name type="common">Rape</name>
    <dbReference type="NCBI Taxonomy" id="3708"/>
    <lineage>
        <taxon>Eukaryota</taxon>
        <taxon>Viridiplantae</taxon>
        <taxon>Streptophyta</taxon>
        <taxon>Embryophyta</taxon>
        <taxon>Tracheophyta</taxon>
        <taxon>Spermatophyta</taxon>
        <taxon>Magnoliopsida</taxon>
        <taxon>eudicotyledons</taxon>
        <taxon>Gunneridae</taxon>
        <taxon>Pentapetalae</taxon>
        <taxon>rosids</taxon>
        <taxon>malvids</taxon>
        <taxon>Brassicales</taxon>
        <taxon>Brassicaceae</taxon>
        <taxon>Brassiceae</taxon>
        <taxon>Brassica</taxon>
    </lineage>
</organism>
<dbReference type="GO" id="GO:0016020">
    <property type="term" value="C:membrane"/>
    <property type="evidence" value="ECO:0007669"/>
    <property type="project" value="UniProtKB-SubCell"/>
</dbReference>
<dbReference type="PROSITE" id="PS51384">
    <property type="entry name" value="FAD_FR"/>
    <property type="match status" value="1"/>
</dbReference>
<dbReference type="SUPFAM" id="SSF63380">
    <property type="entry name" value="Riboflavin synthase domain-like"/>
    <property type="match status" value="1"/>
</dbReference>
<feature type="transmembrane region" description="Helical" evidence="8">
    <location>
        <begin position="14"/>
        <end position="34"/>
    </location>
</feature>
<keyword evidence="5 8" id="KW-1133">Transmembrane helix</keyword>
<dbReference type="SFLD" id="SFLDS00052">
    <property type="entry name" value="Ferric_Reductase_Domain"/>
    <property type="match status" value="1"/>
</dbReference>
<dbReference type="PRINTS" id="PR00466">
    <property type="entry name" value="GP91PHOX"/>
</dbReference>
<keyword evidence="3 8" id="KW-0812">Transmembrane</keyword>
<dbReference type="PANTHER" id="PTHR11972:SF148">
    <property type="entry name" value="FERRIC REDUCTION OXIDASE 3, MITOCHONDRIAL-RELATED"/>
    <property type="match status" value="1"/>
</dbReference>
<dbReference type="Pfam" id="PF08022">
    <property type="entry name" value="FAD_binding_8"/>
    <property type="match status" value="1"/>
</dbReference>
<accession>A0A816PTR4</accession>
<keyword evidence="7 8" id="KW-0472">Membrane</keyword>
<keyword evidence="2" id="KW-0285">Flavoprotein</keyword>
<dbReference type="AlphaFoldDB" id="A0A816PTR4"/>
<dbReference type="CDD" id="cd06186">
    <property type="entry name" value="NOX_Duox_like_FAD_NADP"/>
    <property type="match status" value="1"/>
</dbReference>
<keyword evidence="4" id="KW-0274">FAD</keyword>
<evidence type="ECO:0000256" key="6">
    <source>
        <dbReference type="ARBA" id="ARBA00023002"/>
    </source>
</evidence>
<evidence type="ECO:0000256" key="5">
    <source>
        <dbReference type="ARBA" id="ARBA00022989"/>
    </source>
</evidence>
<feature type="transmembrane region" description="Helical" evidence="8">
    <location>
        <begin position="289"/>
        <end position="319"/>
    </location>
</feature>
<dbReference type="InterPro" id="IPR050369">
    <property type="entry name" value="RBOH/FRE"/>
</dbReference>
<evidence type="ECO:0000256" key="3">
    <source>
        <dbReference type="ARBA" id="ARBA00022692"/>
    </source>
</evidence>